<dbReference type="GeneTree" id="ENSGT01120000272563"/>
<proteinExistence type="predicted"/>
<dbReference type="PANTHER" id="PTHR12080:SF134">
    <property type="entry name" value="CD48 ANTIGEN"/>
    <property type="match status" value="1"/>
</dbReference>
<evidence type="ECO:0000259" key="7">
    <source>
        <dbReference type="PROSITE" id="PS50835"/>
    </source>
</evidence>
<evidence type="ECO:0000313" key="8">
    <source>
        <dbReference type="Ensembl" id="ENSPKIP00000015613.1"/>
    </source>
</evidence>
<evidence type="ECO:0000256" key="3">
    <source>
        <dbReference type="ARBA" id="ARBA00023136"/>
    </source>
</evidence>
<dbReference type="PANTHER" id="PTHR12080">
    <property type="entry name" value="SIGNALING LYMPHOCYTIC ACTIVATION MOLECULE"/>
    <property type="match status" value="1"/>
</dbReference>
<feature type="domain" description="Ig-like" evidence="7">
    <location>
        <begin position="110"/>
        <end position="201"/>
    </location>
</feature>
<dbReference type="Ensembl" id="ENSPKIT00000040082.1">
    <property type="protein sequence ID" value="ENSPKIP00000015613.1"/>
    <property type="gene ID" value="ENSPKIG00000002267.1"/>
</dbReference>
<keyword evidence="4" id="KW-0325">Glycoprotein</keyword>
<evidence type="ECO:0000256" key="5">
    <source>
        <dbReference type="SAM" id="Phobius"/>
    </source>
</evidence>
<feature type="chain" id="PRO_5017371646" evidence="6">
    <location>
        <begin position="18"/>
        <end position="306"/>
    </location>
</feature>
<dbReference type="PROSITE" id="PS50835">
    <property type="entry name" value="IG_LIKE"/>
    <property type="match status" value="1"/>
</dbReference>
<evidence type="ECO:0000256" key="1">
    <source>
        <dbReference type="ARBA" id="ARBA00004370"/>
    </source>
</evidence>
<organism evidence="8 9">
    <name type="scientific">Paramormyrops kingsleyae</name>
    <dbReference type="NCBI Taxonomy" id="1676925"/>
    <lineage>
        <taxon>Eukaryota</taxon>
        <taxon>Metazoa</taxon>
        <taxon>Chordata</taxon>
        <taxon>Craniata</taxon>
        <taxon>Vertebrata</taxon>
        <taxon>Euteleostomi</taxon>
        <taxon>Actinopterygii</taxon>
        <taxon>Neopterygii</taxon>
        <taxon>Teleostei</taxon>
        <taxon>Osteoglossocephala</taxon>
        <taxon>Osteoglossomorpha</taxon>
        <taxon>Osteoglossiformes</taxon>
        <taxon>Mormyridae</taxon>
        <taxon>Paramormyrops</taxon>
    </lineage>
</organism>
<accession>A0A3B3RB67</accession>
<evidence type="ECO:0000256" key="2">
    <source>
        <dbReference type="ARBA" id="ARBA00022729"/>
    </source>
</evidence>
<dbReference type="InterPro" id="IPR015631">
    <property type="entry name" value="CD2/SLAM_rcpt"/>
</dbReference>
<reference evidence="8" key="1">
    <citation type="submission" date="2025-08" db="UniProtKB">
        <authorList>
            <consortium name="Ensembl"/>
        </authorList>
    </citation>
    <scope>IDENTIFICATION</scope>
</reference>
<evidence type="ECO:0000256" key="4">
    <source>
        <dbReference type="ARBA" id="ARBA00023180"/>
    </source>
</evidence>
<protein>
    <submittedName>
        <fullName evidence="8">SLAM family member 5-like</fullName>
    </submittedName>
</protein>
<dbReference type="Pfam" id="PF07686">
    <property type="entry name" value="V-set"/>
    <property type="match status" value="1"/>
</dbReference>
<dbReference type="Proteomes" id="UP000261540">
    <property type="component" value="Unplaced"/>
</dbReference>
<dbReference type="InterPro" id="IPR013783">
    <property type="entry name" value="Ig-like_fold"/>
</dbReference>
<feature type="signal peptide" evidence="6">
    <location>
        <begin position="1"/>
        <end position="17"/>
    </location>
</feature>
<evidence type="ECO:0000256" key="6">
    <source>
        <dbReference type="SAM" id="SignalP"/>
    </source>
</evidence>
<dbReference type="CDD" id="cd00096">
    <property type="entry name" value="Ig"/>
    <property type="match status" value="1"/>
</dbReference>
<keyword evidence="5" id="KW-0812">Transmembrane</keyword>
<dbReference type="AlphaFoldDB" id="A0A3B3RB67"/>
<dbReference type="InterPro" id="IPR036179">
    <property type="entry name" value="Ig-like_dom_sf"/>
</dbReference>
<comment type="subcellular location">
    <subcellularLocation>
        <location evidence="1">Membrane</location>
    </subcellularLocation>
</comment>
<sequence length="306" mass="34375">MLWIRTLLFIIICGVEEVDLTGHVSVGGTVKLPSVLGSLKVKDFDFLKWRFNRRIIAEMSSGQPKENLHAQFKGRLQLSPDFSLTVRELRLEDSGEYEREGMKEDGSQIPSYKIQLHVYEIITGVHIQSKVIWLQGNHTCMVHLVCNSSGNPEPSFSWKKGGQTENSKEIYFFFSPEEGDISITCTAVNAVSQMSTDVNIRCSSTDWKLYLYIGLSAAVFLGVMFLVVHCCRRRNQATETSRNEATVYSTVDEGCVKQSHESEGHGSPITLYETIGELNVKPETVYDRVDLNRSCAPALSPLKKVL</sequence>
<dbReference type="InterPro" id="IPR013106">
    <property type="entry name" value="Ig_V-set"/>
</dbReference>
<keyword evidence="9" id="KW-1185">Reference proteome</keyword>
<dbReference type="Gene3D" id="2.60.40.10">
    <property type="entry name" value="Immunoglobulins"/>
    <property type="match status" value="2"/>
</dbReference>
<evidence type="ECO:0000313" key="9">
    <source>
        <dbReference type="Proteomes" id="UP000261540"/>
    </source>
</evidence>
<dbReference type="OrthoDB" id="9835793at2759"/>
<name>A0A3B3RB67_9TELE</name>
<reference evidence="8" key="2">
    <citation type="submission" date="2025-09" db="UniProtKB">
        <authorList>
            <consortium name="Ensembl"/>
        </authorList>
    </citation>
    <scope>IDENTIFICATION</scope>
</reference>
<keyword evidence="3 5" id="KW-0472">Membrane</keyword>
<keyword evidence="5" id="KW-1133">Transmembrane helix</keyword>
<dbReference type="GO" id="GO:0016020">
    <property type="term" value="C:membrane"/>
    <property type="evidence" value="ECO:0007669"/>
    <property type="project" value="UniProtKB-SubCell"/>
</dbReference>
<dbReference type="KEGG" id="pki:111839457"/>
<dbReference type="InterPro" id="IPR007110">
    <property type="entry name" value="Ig-like_dom"/>
</dbReference>
<keyword evidence="2 6" id="KW-0732">Signal</keyword>
<dbReference type="SUPFAM" id="SSF48726">
    <property type="entry name" value="Immunoglobulin"/>
    <property type="match status" value="2"/>
</dbReference>
<feature type="transmembrane region" description="Helical" evidence="5">
    <location>
        <begin position="209"/>
        <end position="228"/>
    </location>
</feature>